<dbReference type="AlphaFoldDB" id="A0A9W6NYJ3"/>
<evidence type="ECO:0000256" key="1">
    <source>
        <dbReference type="ARBA" id="ARBA00001974"/>
    </source>
</evidence>
<comment type="caution">
    <text evidence="12">The sequence shown here is derived from an EMBL/GenBank/DDBJ whole genome shotgun (WGS) entry which is preliminary data.</text>
</comment>
<dbReference type="PRINTS" id="PR00419">
    <property type="entry name" value="ADXRDTASE"/>
</dbReference>
<dbReference type="InterPro" id="IPR021163">
    <property type="entry name" value="Ferredox_Rdtase_adrenod"/>
</dbReference>
<dbReference type="InterPro" id="IPR055275">
    <property type="entry name" value="Ferredox_Rdtase"/>
</dbReference>
<feature type="binding site" evidence="10">
    <location>
        <position position="206"/>
    </location>
    <ligand>
        <name>NADP(+)</name>
        <dbReference type="ChEBI" id="CHEBI:58349"/>
    </ligand>
</feature>
<evidence type="ECO:0000256" key="4">
    <source>
        <dbReference type="ARBA" id="ARBA00022630"/>
    </source>
</evidence>
<name>A0A9W6NYJ3_9PSEU</name>
<keyword evidence="7" id="KW-0560">Oxidoreductase</keyword>
<comment type="cofactor">
    <cofactor evidence="1 9">
        <name>FAD</name>
        <dbReference type="ChEBI" id="CHEBI:57692"/>
    </cofactor>
</comment>
<feature type="binding site" evidence="9">
    <location>
        <position position="360"/>
    </location>
    <ligand>
        <name>FAD</name>
        <dbReference type="ChEBI" id="CHEBI:57692"/>
    </ligand>
</feature>
<evidence type="ECO:0000256" key="10">
    <source>
        <dbReference type="PIRSR" id="PIRSR000362-2"/>
    </source>
</evidence>
<dbReference type="EMBL" id="BSFQ01000022">
    <property type="protein sequence ID" value="GLL13557.1"/>
    <property type="molecule type" value="Genomic_DNA"/>
</dbReference>
<organism evidence="12 13">
    <name type="scientific">Pseudonocardia halophobica</name>
    <dbReference type="NCBI Taxonomy" id="29401"/>
    <lineage>
        <taxon>Bacteria</taxon>
        <taxon>Bacillati</taxon>
        <taxon>Actinomycetota</taxon>
        <taxon>Actinomycetes</taxon>
        <taxon>Pseudonocardiales</taxon>
        <taxon>Pseudonocardiaceae</taxon>
        <taxon>Pseudonocardia</taxon>
    </lineage>
</organism>
<feature type="binding site" evidence="9">
    <location>
        <position position="15"/>
    </location>
    <ligand>
        <name>FAD</name>
        <dbReference type="ChEBI" id="CHEBI:57692"/>
    </ligand>
</feature>
<dbReference type="SUPFAM" id="SSF51971">
    <property type="entry name" value="Nucleotide-binding domain"/>
    <property type="match status" value="2"/>
</dbReference>
<dbReference type="PANTHER" id="PTHR48467">
    <property type="entry name" value="GLUTAMATE SYNTHASE 1 [NADH], CHLOROPLASTIC-LIKE"/>
    <property type="match status" value="1"/>
</dbReference>
<keyword evidence="13" id="KW-1185">Reference proteome</keyword>
<feature type="binding site" evidence="9">
    <location>
        <begin position="367"/>
        <end position="369"/>
    </location>
    <ligand>
        <name>FAD</name>
        <dbReference type="ChEBI" id="CHEBI:57692"/>
    </ligand>
</feature>
<keyword evidence="4" id="KW-0285">Flavoprotein</keyword>
<keyword evidence="6 10" id="KW-0521">NADP</keyword>
<dbReference type="RefSeq" id="WP_037047053.1">
    <property type="nucleotide sequence ID" value="NZ_BAAAUZ010000007.1"/>
</dbReference>
<evidence type="ECO:0000256" key="9">
    <source>
        <dbReference type="PIRSR" id="PIRSR000362-1"/>
    </source>
</evidence>
<evidence type="ECO:0000256" key="8">
    <source>
        <dbReference type="ARBA" id="ARBA00047776"/>
    </source>
</evidence>
<feature type="binding site" evidence="9">
    <location>
        <position position="44"/>
    </location>
    <ligand>
        <name>FAD</name>
        <dbReference type="ChEBI" id="CHEBI:57692"/>
    </ligand>
</feature>
<feature type="binding site" evidence="10">
    <location>
        <position position="367"/>
    </location>
    <ligand>
        <name>NADP(+)</name>
        <dbReference type="ChEBI" id="CHEBI:58349"/>
    </ligand>
</feature>
<dbReference type="GO" id="GO:0004324">
    <property type="term" value="F:ferredoxin-NADP+ reductase activity"/>
    <property type="evidence" value="ECO:0007669"/>
    <property type="project" value="UniProtKB-EC"/>
</dbReference>
<proteinExistence type="inferred from homology"/>
<dbReference type="Gene3D" id="3.50.50.60">
    <property type="entry name" value="FAD/NAD(P)-binding domain"/>
    <property type="match status" value="1"/>
</dbReference>
<comment type="catalytic activity">
    <reaction evidence="8">
        <text>2 reduced [2Fe-2S]-[ferredoxin] + NADP(+) + H(+) = 2 oxidized [2Fe-2S]-[ferredoxin] + NADPH</text>
        <dbReference type="Rhea" id="RHEA:20125"/>
        <dbReference type="Rhea" id="RHEA-COMP:10000"/>
        <dbReference type="Rhea" id="RHEA-COMP:10001"/>
        <dbReference type="ChEBI" id="CHEBI:15378"/>
        <dbReference type="ChEBI" id="CHEBI:33737"/>
        <dbReference type="ChEBI" id="CHEBI:33738"/>
        <dbReference type="ChEBI" id="CHEBI:57783"/>
        <dbReference type="ChEBI" id="CHEBI:58349"/>
        <dbReference type="EC" id="1.18.1.2"/>
    </reaction>
</comment>
<evidence type="ECO:0000313" key="13">
    <source>
        <dbReference type="Proteomes" id="UP001143463"/>
    </source>
</evidence>
<evidence type="ECO:0000256" key="5">
    <source>
        <dbReference type="ARBA" id="ARBA00022827"/>
    </source>
</evidence>
<dbReference type="PANTHER" id="PTHR48467:SF1">
    <property type="entry name" value="GLUTAMATE SYNTHASE 1 [NADH], CHLOROPLASTIC-LIKE"/>
    <property type="match status" value="1"/>
</dbReference>
<accession>A0A9W6NYJ3</accession>
<evidence type="ECO:0000256" key="6">
    <source>
        <dbReference type="ARBA" id="ARBA00022857"/>
    </source>
</evidence>
<feature type="domain" description="FAD/NAD(P)-binding" evidence="11">
    <location>
        <begin position="6"/>
        <end position="179"/>
    </location>
</feature>
<reference evidence="12" key="1">
    <citation type="journal article" date="2014" name="Int. J. Syst. Evol. Microbiol.">
        <title>Complete genome sequence of Corynebacterium casei LMG S-19264T (=DSM 44701T), isolated from a smear-ripened cheese.</title>
        <authorList>
            <consortium name="US DOE Joint Genome Institute (JGI-PGF)"/>
            <person name="Walter F."/>
            <person name="Albersmeier A."/>
            <person name="Kalinowski J."/>
            <person name="Ruckert C."/>
        </authorList>
    </citation>
    <scope>NUCLEOTIDE SEQUENCE</scope>
    <source>
        <strain evidence="12">VKM Ac-1069</strain>
    </source>
</reference>
<comment type="similarity">
    <text evidence="2">Belongs to the ferredoxin--NADP reductase type 1 family.</text>
</comment>
<dbReference type="Gene3D" id="3.40.50.720">
    <property type="entry name" value="NAD(P)-binding Rossmann-like Domain"/>
    <property type="match status" value="1"/>
</dbReference>
<evidence type="ECO:0000313" key="12">
    <source>
        <dbReference type="EMBL" id="GLL13557.1"/>
    </source>
</evidence>
<gene>
    <name evidence="12" type="primary">fpr_3</name>
    <name evidence="12" type="ORF">GCM10017577_47010</name>
</gene>
<reference evidence="12" key="2">
    <citation type="submission" date="2023-01" db="EMBL/GenBank/DDBJ databases">
        <authorList>
            <person name="Sun Q."/>
            <person name="Evtushenko L."/>
        </authorList>
    </citation>
    <scope>NUCLEOTIDE SEQUENCE</scope>
    <source>
        <strain evidence="12">VKM Ac-1069</strain>
    </source>
</reference>
<sequence>MTRALRVAVIGAGPAGIYAADTLMKSGTPCTVDLFDRLPAPFGLVRYGVAPDHPRIKQIVHALHRVLDNPSARLFGNVAYGRDLLLADVRTLYDAVVVATGCERDRDLDIPGIDLPGSHGAAEFVKWFDGHPDVPRDWSLEARHVGVIGAGNVALDVARVLAKQAEDMLVTEIPDNVHRGLAANRATDVHVFARRGLAQARFTPMELRELDHVPGVEVVVDPEDVEFDDGSLAALRESRQTQMVVKTLQDWALRDRRPADDPALRRLHLHFLAAPVAVLGTDRVTGLRTERMELDGGGGVRGTGVFTDHPLQALYRAVGYIGSELPELPFDALSGTLPHAAGRVLDFDGQQVPGVYACGWIKRGPVGLIGHTKGCALETVGSLLADAADLDPAPVPDPAAVVELLEERGVRYTTWDGWLQLDKHERGLGEERGRERIKVVPRAEMVELSQVG</sequence>
<dbReference type="Proteomes" id="UP001143463">
    <property type="component" value="Unassembled WGS sequence"/>
</dbReference>
<keyword evidence="5 9" id="KW-0274">FAD</keyword>
<dbReference type="PIRSF" id="PIRSF000362">
    <property type="entry name" value="FNR"/>
    <property type="match status" value="1"/>
</dbReference>
<evidence type="ECO:0000259" key="11">
    <source>
        <dbReference type="Pfam" id="PF07992"/>
    </source>
</evidence>
<feature type="binding site" evidence="10">
    <location>
        <begin position="194"/>
        <end position="195"/>
    </location>
    <ligand>
        <name>NADP(+)</name>
        <dbReference type="ChEBI" id="CHEBI:58349"/>
    </ligand>
</feature>
<dbReference type="EC" id="1.18.1.2" evidence="3"/>
<dbReference type="Pfam" id="PF07992">
    <property type="entry name" value="Pyr_redox_2"/>
    <property type="match status" value="1"/>
</dbReference>
<dbReference type="InterPro" id="IPR023753">
    <property type="entry name" value="FAD/NAD-binding_dom"/>
</dbReference>
<evidence type="ECO:0000256" key="3">
    <source>
        <dbReference type="ARBA" id="ARBA00013223"/>
    </source>
</evidence>
<protein>
    <recommendedName>
        <fullName evidence="3">ferredoxin--NADP(+) reductase</fullName>
        <ecNumber evidence="3">1.18.1.2</ecNumber>
    </recommendedName>
</protein>
<dbReference type="InterPro" id="IPR036188">
    <property type="entry name" value="FAD/NAD-bd_sf"/>
</dbReference>
<evidence type="ECO:0000256" key="7">
    <source>
        <dbReference type="ARBA" id="ARBA00023002"/>
    </source>
</evidence>
<evidence type="ECO:0000256" key="2">
    <source>
        <dbReference type="ARBA" id="ARBA00008312"/>
    </source>
</evidence>